<dbReference type="PANTHER" id="PTHR11102">
    <property type="entry name" value="SEL-1-LIKE PROTEIN"/>
    <property type="match status" value="1"/>
</dbReference>
<protein>
    <recommendedName>
        <fullName evidence="4">Sel1 repeat family protein</fullName>
    </recommendedName>
</protein>
<comment type="caution">
    <text evidence="2">The sequence shown here is derived from an EMBL/GenBank/DDBJ whole genome shotgun (WGS) entry which is preliminary data.</text>
</comment>
<dbReference type="PANTHER" id="PTHR11102:SF160">
    <property type="entry name" value="ERAD-ASSOCIATED E3 UBIQUITIN-PROTEIN LIGASE COMPONENT HRD3"/>
    <property type="match status" value="1"/>
</dbReference>
<gene>
    <name evidence="2" type="ORF">DM484_11075</name>
</gene>
<dbReference type="InterPro" id="IPR050767">
    <property type="entry name" value="Sel1_AlgK"/>
</dbReference>
<dbReference type="Proteomes" id="UP000249396">
    <property type="component" value="Unassembled WGS sequence"/>
</dbReference>
<evidence type="ECO:0000313" key="3">
    <source>
        <dbReference type="Proteomes" id="UP000249396"/>
    </source>
</evidence>
<dbReference type="EMBL" id="QJPH01000294">
    <property type="protein sequence ID" value="PZN79661.1"/>
    <property type="molecule type" value="Genomic_DNA"/>
</dbReference>
<dbReference type="AlphaFoldDB" id="A0A2W4R6C3"/>
<dbReference type="InterPro" id="IPR006597">
    <property type="entry name" value="Sel1-like"/>
</dbReference>
<dbReference type="Gene3D" id="1.25.40.10">
    <property type="entry name" value="Tetratricopeptide repeat domain"/>
    <property type="match status" value="1"/>
</dbReference>
<name>A0A2W4R6C3_9GAMM</name>
<keyword evidence="1" id="KW-0732">Signal</keyword>
<organism evidence="2 3">
    <name type="scientific">Candidatus Methylumidiphilus alinenensis</name>
    <dbReference type="NCBI Taxonomy" id="2202197"/>
    <lineage>
        <taxon>Bacteria</taxon>
        <taxon>Pseudomonadati</taxon>
        <taxon>Pseudomonadota</taxon>
        <taxon>Gammaproteobacteria</taxon>
        <taxon>Methylococcales</taxon>
        <taxon>Candidatus Methylumidiphilus</taxon>
    </lineage>
</organism>
<evidence type="ECO:0000313" key="2">
    <source>
        <dbReference type="EMBL" id="PZN79661.1"/>
    </source>
</evidence>
<proteinExistence type="predicted"/>
<dbReference type="InterPro" id="IPR011990">
    <property type="entry name" value="TPR-like_helical_dom_sf"/>
</dbReference>
<feature type="chain" id="PRO_5016152115" description="Sel1 repeat family protein" evidence="1">
    <location>
        <begin position="23"/>
        <end position="160"/>
    </location>
</feature>
<feature type="signal peptide" evidence="1">
    <location>
        <begin position="1"/>
        <end position="22"/>
    </location>
</feature>
<dbReference type="Pfam" id="PF08238">
    <property type="entry name" value="Sel1"/>
    <property type="match status" value="3"/>
</dbReference>
<evidence type="ECO:0008006" key="4">
    <source>
        <dbReference type="Google" id="ProtNLM"/>
    </source>
</evidence>
<accession>A0A2W4R6C3</accession>
<dbReference type="SMART" id="SM00671">
    <property type="entry name" value="SEL1"/>
    <property type="match status" value="2"/>
</dbReference>
<dbReference type="SUPFAM" id="SSF81901">
    <property type="entry name" value="HCP-like"/>
    <property type="match status" value="1"/>
</dbReference>
<evidence type="ECO:0000256" key="1">
    <source>
        <dbReference type="SAM" id="SignalP"/>
    </source>
</evidence>
<sequence>MKTMKMAKAILAIMFTMGLAFAADHPELDAGDVAYSAENYEKAAALYRKDAELGVISAQVNLAVMYMDGIGVPQDFQQAAKWFLNAAGQGNAEAQYNVGLLYQEGKGLAKNPVEAAKWFHIAKAFTSVENIEKSMTPGQIAESRKLAAEWMENYKKSKSH</sequence>
<reference evidence="2 3" key="1">
    <citation type="journal article" date="2018" name="Aquat. Microb. Ecol.">
        <title>Gammaproteobacterial methanotrophs dominate.</title>
        <authorList>
            <person name="Rissanen A.J."/>
            <person name="Saarenheimo J."/>
            <person name="Tiirola M."/>
            <person name="Peura S."/>
            <person name="Aalto S.L."/>
            <person name="Karvinen A."/>
            <person name="Nykanen H."/>
        </authorList>
    </citation>
    <scope>NUCLEOTIDE SEQUENCE [LARGE SCALE GENOMIC DNA]</scope>
    <source>
        <strain evidence="2">AMbin10</strain>
    </source>
</reference>